<feature type="domain" description="CCHC-type" evidence="2">
    <location>
        <begin position="18"/>
        <end position="33"/>
    </location>
</feature>
<comment type="caution">
    <text evidence="3">The sequence shown here is derived from an EMBL/GenBank/DDBJ whole genome shotgun (WGS) entry which is preliminary data.</text>
</comment>
<gene>
    <name evidence="3" type="ORF">EEDITHA_LOCUS2433</name>
</gene>
<keyword evidence="1" id="KW-0862">Zinc</keyword>
<accession>A0AAU9TKP8</accession>
<evidence type="ECO:0000256" key="1">
    <source>
        <dbReference type="PROSITE-ProRule" id="PRU00047"/>
    </source>
</evidence>
<keyword evidence="4" id="KW-1185">Reference proteome</keyword>
<proteinExistence type="predicted"/>
<dbReference type="Gene3D" id="4.10.60.10">
    <property type="entry name" value="Zinc finger, CCHC-type"/>
    <property type="match status" value="1"/>
</dbReference>
<evidence type="ECO:0000313" key="4">
    <source>
        <dbReference type="Proteomes" id="UP001153954"/>
    </source>
</evidence>
<dbReference type="InterPro" id="IPR036875">
    <property type="entry name" value="Znf_CCHC_sf"/>
</dbReference>
<dbReference type="SUPFAM" id="SSF57756">
    <property type="entry name" value="Retrovirus zinc finger-like domains"/>
    <property type="match status" value="1"/>
</dbReference>
<name>A0AAU9TKP8_EUPED</name>
<dbReference type="GO" id="GO:0008270">
    <property type="term" value="F:zinc ion binding"/>
    <property type="evidence" value="ECO:0007669"/>
    <property type="project" value="UniProtKB-KW"/>
</dbReference>
<dbReference type="SMART" id="SM00343">
    <property type="entry name" value="ZnF_C2HC"/>
    <property type="match status" value="1"/>
</dbReference>
<dbReference type="EMBL" id="CAKOGL010000005">
    <property type="protein sequence ID" value="CAH2086004.1"/>
    <property type="molecule type" value="Genomic_DNA"/>
</dbReference>
<dbReference type="Proteomes" id="UP001153954">
    <property type="component" value="Unassembled WGS sequence"/>
</dbReference>
<sequence length="166" mass="18958">MIQPSRDEGAPRKSPPTCYFCNEKGHIATHCPKKEVTTNERRIERRVDVCAIKPATDYLTTETGEKFSFCFDSGSECSLLKENIANKFPGKRQNTVVTLIVNKQEQRRVNLTEITNNWLLAEQQKDPEIKSLITKLQANELDSEIAKTYEKISRTHTRTCEDAGRP</sequence>
<reference evidence="3" key="1">
    <citation type="submission" date="2022-03" db="EMBL/GenBank/DDBJ databases">
        <authorList>
            <person name="Tunstrom K."/>
        </authorList>
    </citation>
    <scope>NUCLEOTIDE SEQUENCE</scope>
</reference>
<dbReference type="AlphaFoldDB" id="A0AAU9TKP8"/>
<dbReference type="PROSITE" id="PS50158">
    <property type="entry name" value="ZF_CCHC"/>
    <property type="match status" value="1"/>
</dbReference>
<evidence type="ECO:0000259" key="2">
    <source>
        <dbReference type="PROSITE" id="PS50158"/>
    </source>
</evidence>
<evidence type="ECO:0000313" key="3">
    <source>
        <dbReference type="EMBL" id="CAH2086004.1"/>
    </source>
</evidence>
<dbReference type="Pfam" id="PF00098">
    <property type="entry name" value="zf-CCHC"/>
    <property type="match status" value="1"/>
</dbReference>
<dbReference type="InterPro" id="IPR001878">
    <property type="entry name" value="Znf_CCHC"/>
</dbReference>
<protein>
    <recommendedName>
        <fullName evidence="2">CCHC-type domain-containing protein</fullName>
    </recommendedName>
</protein>
<dbReference type="GO" id="GO:0003676">
    <property type="term" value="F:nucleic acid binding"/>
    <property type="evidence" value="ECO:0007669"/>
    <property type="project" value="InterPro"/>
</dbReference>
<organism evidence="3 4">
    <name type="scientific">Euphydryas editha</name>
    <name type="common">Edith's checkerspot</name>
    <dbReference type="NCBI Taxonomy" id="104508"/>
    <lineage>
        <taxon>Eukaryota</taxon>
        <taxon>Metazoa</taxon>
        <taxon>Ecdysozoa</taxon>
        <taxon>Arthropoda</taxon>
        <taxon>Hexapoda</taxon>
        <taxon>Insecta</taxon>
        <taxon>Pterygota</taxon>
        <taxon>Neoptera</taxon>
        <taxon>Endopterygota</taxon>
        <taxon>Lepidoptera</taxon>
        <taxon>Glossata</taxon>
        <taxon>Ditrysia</taxon>
        <taxon>Papilionoidea</taxon>
        <taxon>Nymphalidae</taxon>
        <taxon>Nymphalinae</taxon>
        <taxon>Euphydryas</taxon>
    </lineage>
</organism>
<keyword evidence="1" id="KW-0479">Metal-binding</keyword>
<keyword evidence="1" id="KW-0863">Zinc-finger</keyword>